<dbReference type="RefSeq" id="XP_040685150.1">
    <property type="nucleotide sequence ID" value="XM_040839029.1"/>
</dbReference>
<feature type="compositionally biased region" description="Basic and acidic residues" evidence="1">
    <location>
        <begin position="38"/>
        <end position="47"/>
    </location>
</feature>
<feature type="region of interest" description="Disordered" evidence="1">
    <location>
        <begin position="592"/>
        <end position="641"/>
    </location>
</feature>
<feature type="region of interest" description="Disordered" evidence="1">
    <location>
        <begin position="1168"/>
        <end position="1198"/>
    </location>
</feature>
<feature type="region of interest" description="Disordered" evidence="1">
    <location>
        <begin position="162"/>
        <end position="234"/>
    </location>
</feature>
<feature type="region of interest" description="Disordered" evidence="1">
    <location>
        <begin position="1"/>
        <end position="47"/>
    </location>
</feature>
<accession>A0A1L9R9B1</accession>
<dbReference type="Proteomes" id="UP000184383">
    <property type="component" value="Unassembled WGS sequence"/>
</dbReference>
<keyword evidence="2" id="KW-1133">Transmembrane helix</keyword>
<feature type="compositionally biased region" description="Low complexity" evidence="1">
    <location>
        <begin position="563"/>
        <end position="572"/>
    </location>
</feature>
<feature type="compositionally biased region" description="Low complexity" evidence="1">
    <location>
        <begin position="1168"/>
        <end position="1195"/>
    </location>
</feature>
<feature type="compositionally biased region" description="Basic and acidic residues" evidence="1">
    <location>
        <begin position="223"/>
        <end position="234"/>
    </location>
</feature>
<evidence type="ECO:0000313" key="3">
    <source>
        <dbReference type="EMBL" id="OJJ31473.1"/>
    </source>
</evidence>
<dbReference type="EMBL" id="KV878216">
    <property type="protein sequence ID" value="OJJ31473.1"/>
    <property type="molecule type" value="Genomic_DNA"/>
</dbReference>
<keyword evidence="2" id="KW-0812">Transmembrane</keyword>
<feature type="region of interest" description="Disordered" evidence="1">
    <location>
        <begin position="322"/>
        <end position="345"/>
    </location>
</feature>
<dbReference type="VEuPathDB" id="FungiDB:ASPWEDRAFT_692743"/>
<feature type="compositionally biased region" description="Basic and acidic residues" evidence="1">
    <location>
        <begin position="173"/>
        <end position="183"/>
    </location>
</feature>
<feature type="compositionally biased region" description="Pro residues" evidence="1">
    <location>
        <begin position="757"/>
        <end position="766"/>
    </location>
</feature>
<feature type="compositionally biased region" description="Low complexity" evidence="1">
    <location>
        <begin position="1264"/>
        <end position="1282"/>
    </location>
</feature>
<evidence type="ECO:0000256" key="2">
    <source>
        <dbReference type="SAM" id="Phobius"/>
    </source>
</evidence>
<sequence length="1301" mass="141037">MAPALQKPQPGLLRIPTVPNFPLSSPITEEVDSPTSSPEDREMARERPYEYLAAKSSSQNPFIHEADYNTNRSQHGSWIDIDSSHTAHQAEFIGDGSSFNNNGIMKQNPDKPVGLNLVTDFTLASPPKRNDTPAGPFVDLDDLKQLSRAREQERSAQKLKGILKKGTAQGFHRLPEEAAEQEKGGSSYLDLGKKGSSSKKGKDELSPSDRPIMIGYSGPFDETDPRKDKPRELDSACSQLTPLTPSIVVTPAKGDSFWGGRLSPEQHRPRVASSVYSQPTPCLMNGEVPPVPAIPAFHSTVKNGEGDLDLLQRQSVVSRKQRPFSTGTLFEDDSPPGAPGSRFRSYSNENLKRSLDRLSINTDTNRHQSQGWWNYLLTPMMNRSSTWSRKTTPTSPEIPPLPTLITTSPESSVNWWDTDKEVSCFSPDTPETSVAGRGEVPSWNGAGTNPFAGLKRGNNEEENSTRTGEGQRGMESSLFSSGSPIQGHAAEYYQACAHELFSGTPYFECCNHVCSITPKGQAAAPIPQESAQPTQGDRGLAIFAASPHLEEKPASSPADKGISSPTPTSPNTQSVAIKKAADAIFNAVREMNAPKEKEGSGTLPKGGPPTPIAKDSPKPPQPVPEIYSEKQAPESYNQPGLTIPPPVTHIYYPAAANTAPVQMPVPMPAPMQMPPPAPESAPAQAPAQMPAPVSMPEPEPARTQTPVPVSMPMPMSELKPTPMPEPEPAPAPAVPAEMAVPHHLVVPSPNPDAQKQPPAPASPGPISPAYQQATERSGPGFIPLAPMPMAPPVPAFVARDNNHHSMASSRMDLLPMTRVDMSHPVTERDRIESRRRRLEKEDKAFKKSENMWRGRCLFSNKKGCFGKSTREGKEGRTKRRWYCVIATFFLIIIIIAIILAIKLTRNGDDTPGQSRWLNLTGYPPMPTGVATVAGPEAQVQNSGCIKPSTLWSCALPKEDQSANKPYNANNPNFRVNIQFQNGTYDHSTTIASRSNYLLGSRAGGFEPSPSAPSIKDQTFLGNTTDKNSVPFAGEETPFFISMLSTVSSSASRLARRSDDLFPNLRSLIPDPDLASDGTAAAATLYPLPSYQPIRLYNRGKDDEHYGFYTYFDRSIFLETNGPLNGNGTDTFPNDANGGSTKEDAKVRCTWAQTRFLVQIWTRSTKTLLTPSSSPTPTATTIATQATQTSKSTTSSYANDFTRPGSFPYPVTITLDRHGGTARKKMVYCYGMEENQHVNSTAVKLQVEQRGFDGTYIDPAPGIFSGSDSSSSSSNSTDSTSDGIDGGTGGCSCQWTNWISTS</sequence>
<proteinExistence type="predicted"/>
<dbReference type="OrthoDB" id="10259622at2759"/>
<feature type="compositionally biased region" description="Polar residues" evidence="1">
    <location>
        <begin position="22"/>
        <end position="37"/>
    </location>
</feature>
<evidence type="ECO:0000256" key="1">
    <source>
        <dbReference type="SAM" id="MobiDB-lite"/>
    </source>
</evidence>
<keyword evidence="4" id="KW-1185">Reference proteome</keyword>
<feature type="region of interest" description="Disordered" evidence="1">
    <location>
        <begin position="549"/>
        <end position="574"/>
    </location>
</feature>
<keyword evidence="2" id="KW-0472">Membrane</keyword>
<feature type="region of interest" description="Disordered" evidence="1">
    <location>
        <begin position="670"/>
        <end position="786"/>
    </location>
</feature>
<protein>
    <submittedName>
        <fullName evidence="3">Uncharacterized protein</fullName>
    </submittedName>
</protein>
<feature type="transmembrane region" description="Helical" evidence="2">
    <location>
        <begin position="881"/>
        <end position="901"/>
    </location>
</feature>
<reference evidence="4" key="1">
    <citation type="journal article" date="2017" name="Genome Biol.">
        <title>Comparative genomics reveals high biological diversity and specific adaptations in the industrially and medically important fungal genus Aspergillus.</title>
        <authorList>
            <person name="de Vries R.P."/>
            <person name="Riley R."/>
            <person name="Wiebenga A."/>
            <person name="Aguilar-Osorio G."/>
            <person name="Amillis S."/>
            <person name="Uchima C.A."/>
            <person name="Anderluh G."/>
            <person name="Asadollahi M."/>
            <person name="Askin M."/>
            <person name="Barry K."/>
            <person name="Battaglia E."/>
            <person name="Bayram O."/>
            <person name="Benocci T."/>
            <person name="Braus-Stromeyer S.A."/>
            <person name="Caldana C."/>
            <person name="Canovas D."/>
            <person name="Cerqueira G.C."/>
            <person name="Chen F."/>
            <person name="Chen W."/>
            <person name="Choi C."/>
            <person name="Clum A."/>
            <person name="Dos Santos R.A."/>
            <person name="Damasio A.R."/>
            <person name="Diallinas G."/>
            <person name="Emri T."/>
            <person name="Fekete E."/>
            <person name="Flipphi M."/>
            <person name="Freyberg S."/>
            <person name="Gallo A."/>
            <person name="Gournas C."/>
            <person name="Habgood R."/>
            <person name="Hainaut M."/>
            <person name="Harispe M.L."/>
            <person name="Henrissat B."/>
            <person name="Hilden K.S."/>
            <person name="Hope R."/>
            <person name="Hossain A."/>
            <person name="Karabika E."/>
            <person name="Karaffa L."/>
            <person name="Karanyi Z."/>
            <person name="Krasevec N."/>
            <person name="Kuo A."/>
            <person name="Kusch H."/>
            <person name="LaButti K."/>
            <person name="Lagendijk E.L."/>
            <person name="Lapidus A."/>
            <person name="Levasseur A."/>
            <person name="Lindquist E."/>
            <person name="Lipzen A."/>
            <person name="Logrieco A.F."/>
            <person name="MacCabe A."/>
            <person name="Maekelae M.R."/>
            <person name="Malavazi I."/>
            <person name="Melin P."/>
            <person name="Meyer V."/>
            <person name="Mielnichuk N."/>
            <person name="Miskei M."/>
            <person name="Molnar A.P."/>
            <person name="Mule G."/>
            <person name="Ngan C.Y."/>
            <person name="Orejas M."/>
            <person name="Orosz E."/>
            <person name="Ouedraogo J.P."/>
            <person name="Overkamp K.M."/>
            <person name="Park H.-S."/>
            <person name="Perrone G."/>
            <person name="Piumi F."/>
            <person name="Punt P.J."/>
            <person name="Ram A.F."/>
            <person name="Ramon A."/>
            <person name="Rauscher S."/>
            <person name="Record E."/>
            <person name="Riano-Pachon D.M."/>
            <person name="Robert V."/>
            <person name="Roehrig J."/>
            <person name="Ruller R."/>
            <person name="Salamov A."/>
            <person name="Salih N.S."/>
            <person name="Samson R.A."/>
            <person name="Sandor E."/>
            <person name="Sanguinetti M."/>
            <person name="Schuetze T."/>
            <person name="Sepcic K."/>
            <person name="Shelest E."/>
            <person name="Sherlock G."/>
            <person name="Sophianopoulou V."/>
            <person name="Squina F.M."/>
            <person name="Sun H."/>
            <person name="Susca A."/>
            <person name="Todd R.B."/>
            <person name="Tsang A."/>
            <person name="Unkles S.E."/>
            <person name="van de Wiele N."/>
            <person name="van Rossen-Uffink D."/>
            <person name="Oliveira J.V."/>
            <person name="Vesth T.C."/>
            <person name="Visser J."/>
            <person name="Yu J.-H."/>
            <person name="Zhou M."/>
            <person name="Andersen M.R."/>
            <person name="Archer D.B."/>
            <person name="Baker S.E."/>
            <person name="Benoit I."/>
            <person name="Brakhage A.A."/>
            <person name="Braus G.H."/>
            <person name="Fischer R."/>
            <person name="Frisvad J.C."/>
            <person name="Goldman G.H."/>
            <person name="Houbraken J."/>
            <person name="Oakley B."/>
            <person name="Pocsi I."/>
            <person name="Scazzocchio C."/>
            <person name="Seiboth B."/>
            <person name="vanKuyk P.A."/>
            <person name="Wortman J."/>
            <person name="Dyer P.S."/>
            <person name="Grigoriev I.V."/>
        </authorList>
    </citation>
    <scope>NUCLEOTIDE SEQUENCE [LARGE SCALE GENOMIC DNA]</scope>
    <source>
        <strain evidence="4">DTO 134E9</strain>
    </source>
</reference>
<feature type="compositionally biased region" description="Pro residues" evidence="1">
    <location>
        <begin position="670"/>
        <end position="679"/>
    </location>
</feature>
<feature type="region of interest" description="Disordered" evidence="1">
    <location>
        <begin position="426"/>
        <end position="483"/>
    </location>
</feature>
<name>A0A1L9R9B1_ASPWE</name>
<dbReference type="GeneID" id="63754877"/>
<feature type="compositionally biased region" description="Low complexity" evidence="1">
    <location>
        <begin position="680"/>
        <end position="692"/>
    </location>
</feature>
<feature type="region of interest" description="Disordered" evidence="1">
    <location>
        <begin position="1255"/>
        <end position="1284"/>
    </location>
</feature>
<feature type="region of interest" description="Disordered" evidence="1">
    <location>
        <begin position="386"/>
        <end position="410"/>
    </location>
</feature>
<feature type="compositionally biased region" description="Low complexity" evidence="1">
    <location>
        <begin position="706"/>
        <end position="716"/>
    </location>
</feature>
<dbReference type="STRING" id="1073089.A0A1L9R9B1"/>
<evidence type="ECO:0000313" key="4">
    <source>
        <dbReference type="Proteomes" id="UP000184383"/>
    </source>
</evidence>
<feature type="compositionally biased region" description="Pro residues" evidence="1">
    <location>
        <begin position="721"/>
        <end position="733"/>
    </location>
</feature>
<organism evidence="3 4">
    <name type="scientific">Aspergillus wentii DTO 134E9</name>
    <dbReference type="NCBI Taxonomy" id="1073089"/>
    <lineage>
        <taxon>Eukaryota</taxon>
        <taxon>Fungi</taxon>
        <taxon>Dikarya</taxon>
        <taxon>Ascomycota</taxon>
        <taxon>Pezizomycotina</taxon>
        <taxon>Eurotiomycetes</taxon>
        <taxon>Eurotiomycetidae</taxon>
        <taxon>Eurotiales</taxon>
        <taxon>Aspergillaceae</taxon>
        <taxon>Aspergillus</taxon>
        <taxon>Aspergillus subgen. Cremei</taxon>
    </lineage>
</organism>
<gene>
    <name evidence="3" type="ORF">ASPWEDRAFT_692743</name>
</gene>